<organism evidence="2 3">
    <name type="scientific">Haematococcus lacustris</name>
    <name type="common">Green alga</name>
    <name type="synonym">Haematococcus pluvialis</name>
    <dbReference type="NCBI Taxonomy" id="44745"/>
    <lineage>
        <taxon>Eukaryota</taxon>
        <taxon>Viridiplantae</taxon>
        <taxon>Chlorophyta</taxon>
        <taxon>core chlorophytes</taxon>
        <taxon>Chlorophyceae</taxon>
        <taxon>CS clade</taxon>
        <taxon>Chlamydomonadales</taxon>
        <taxon>Haematococcaceae</taxon>
        <taxon>Haematococcus</taxon>
    </lineage>
</organism>
<sequence length="89" mass="9213">MVQLLLHEAKWPPALGDGSGAVPQEHETGPPLGSRLQAAANHAVAAVGGALRGLITTSRSNPRLHLFAYPTNNSLNEGNPGDPDTSRAV</sequence>
<feature type="region of interest" description="Disordered" evidence="1">
    <location>
        <begin position="69"/>
        <end position="89"/>
    </location>
</feature>
<reference evidence="2 3" key="1">
    <citation type="submission" date="2020-02" db="EMBL/GenBank/DDBJ databases">
        <title>Draft genome sequence of Haematococcus lacustris strain NIES-144.</title>
        <authorList>
            <person name="Morimoto D."/>
            <person name="Nakagawa S."/>
            <person name="Yoshida T."/>
            <person name="Sawayama S."/>
        </authorList>
    </citation>
    <scope>NUCLEOTIDE SEQUENCE [LARGE SCALE GENOMIC DNA]</scope>
    <source>
        <strain evidence="2 3">NIES-144</strain>
    </source>
</reference>
<name>A0A699YT79_HAELA</name>
<dbReference type="EMBL" id="BLLF01000361">
    <property type="protein sequence ID" value="GFH10948.1"/>
    <property type="molecule type" value="Genomic_DNA"/>
</dbReference>
<protein>
    <submittedName>
        <fullName evidence="2">Uncharacterized protein</fullName>
    </submittedName>
</protein>
<accession>A0A699YT79</accession>
<evidence type="ECO:0000313" key="2">
    <source>
        <dbReference type="EMBL" id="GFH10948.1"/>
    </source>
</evidence>
<feature type="region of interest" description="Disordered" evidence="1">
    <location>
        <begin position="12"/>
        <end position="32"/>
    </location>
</feature>
<comment type="caution">
    <text evidence="2">The sequence shown here is derived from an EMBL/GenBank/DDBJ whole genome shotgun (WGS) entry which is preliminary data.</text>
</comment>
<dbReference type="AlphaFoldDB" id="A0A699YT79"/>
<feature type="non-terminal residue" evidence="2">
    <location>
        <position position="1"/>
    </location>
</feature>
<proteinExistence type="predicted"/>
<feature type="non-terminal residue" evidence="2">
    <location>
        <position position="89"/>
    </location>
</feature>
<gene>
    <name evidence="2" type="ORF">HaLaN_06354</name>
</gene>
<evidence type="ECO:0000256" key="1">
    <source>
        <dbReference type="SAM" id="MobiDB-lite"/>
    </source>
</evidence>
<evidence type="ECO:0000313" key="3">
    <source>
        <dbReference type="Proteomes" id="UP000485058"/>
    </source>
</evidence>
<keyword evidence="3" id="KW-1185">Reference proteome</keyword>
<dbReference type="Proteomes" id="UP000485058">
    <property type="component" value="Unassembled WGS sequence"/>
</dbReference>